<dbReference type="RefSeq" id="WP_190786839.1">
    <property type="nucleotide sequence ID" value="NZ_JACXLC010000001.1"/>
</dbReference>
<sequence length="436" mass="46294">MVTTFSPSAPLKEAFTRIATAAWLRRVGAALFALVLLGGAFAIVMAQVAGNRGIAPTASSADYEVRGIEVDERADTGEEAREQAWRRAQRLAWQQIDGPPVSDSQLSSMVSSIVIQRERIGPKRYIATLGVIFDRQRAGRYLGGAATARSSAPMLLIPVTVSGGTFTTFEVRNAWQRSWAEFNPGRSRIDYVRPSGAGGDSLLLNYGQAGRRSRAWWRSTLDQYGAADVLVPIARLDHQFPGGPVTGTFTARYGPESRVLETFELTAESPVRMDDMYQRAVARIDSIYEAALADGKLQPDPTLTAGASGEIDPALQRLIEIGRAVRAREAATAEAAEAALAPDGNSGQGDVPTPAPVTVANYTVQFDTPDGSAFDGVLTTVRGTPGVRGVAVTSTAMGGTSVMNVGFSGSLDELAAALRSRGFTVRQGANALAISR</sequence>
<evidence type="ECO:0000313" key="2">
    <source>
        <dbReference type="Proteomes" id="UP000635384"/>
    </source>
</evidence>
<evidence type="ECO:0000313" key="1">
    <source>
        <dbReference type="EMBL" id="MBD2841286.1"/>
    </source>
</evidence>
<comment type="caution">
    <text evidence="1">The sequence shown here is derived from an EMBL/GenBank/DDBJ whole genome shotgun (WGS) entry which is preliminary data.</text>
</comment>
<reference evidence="1 2" key="1">
    <citation type="submission" date="2020-09" db="EMBL/GenBank/DDBJ databases">
        <authorList>
            <person name="Yoon J.-W."/>
        </authorList>
    </citation>
    <scope>NUCLEOTIDE SEQUENCE [LARGE SCALE GENOMIC DNA]</scope>
    <source>
        <strain evidence="1 2">KMU-140</strain>
    </source>
</reference>
<organism evidence="1 2">
    <name type="scientific">Erythrobacter rubeus</name>
    <dbReference type="NCBI Taxonomy" id="2760803"/>
    <lineage>
        <taxon>Bacteria</taxon>
        <taxon>Pseudomonadati</taxon>
        <taxon>Pseudomonadota</taxon>
        <taxon>Alphaproteobacteria</taxon>
        <taxon>Sphingomonadales</taxon>
        <taxon>Erythrobacteraceae</taxon>
        <taxon>Erythrobacter/Porphyrobacter group</taxon>
        <taxon>Erythrobacter</taxon>
    </lineage>
</organism>
<name>A0ABR8KST8_9SPHN</name>
<dbReference type="EMBL" id="JACXLC010000001">
    <property type="protein sequence ID" value="MBD2841286.1"/>
    <property type="molecule type" value="Genomic_DNA"/>
</dbReference>
<gene>
    <name evidence="1" type="ORF">IB285_03335</name>
</gene>
<dbReference type="Proteomes" id="UP000635384">
    <property type="component" value="Unassembled WGS sequence"/>
</dbReference>
<proteinExistence type="predicted"/>
<keyword evidence="2" id="KW-1185">Reference proteome</keyword>
<accession>A0ABR8KST8</accession>
<protein>
    <submittedName>
        <fullName evidence="1">Heavy-metal-associated domain-containing protein</fullName>
    </submittedName>
</protein>